<evidence type="ECO:0000313" key="2">
    <source>
        <dbReference type="Proteomes" id="UP001283361"/>
    </source>
</evidence>
<name>A0AAE1A8G8_9GAST</name>
<dbReference type="AlphaFoldDB" id="A0AAE1A8G8"/>
<organism evidence="1 2">
    <name type="scientific">Elysia crispata</name>
    <name type="common">lettuce slug</name>
    <dbReference type="NCBI Taxonomy" id="231223"/>
    <lineage>
        <taxon>Eukaryota</taxon>
        <taxon>Metazoa</taxon>
        <taxon>Spiralia</taxon>
        <taxon>Lophotrochozoa</taxon>
        <taxon>Mollusca</taxon>
        <taxon>Gastropoda</taxon>
        <taxon>Heterobranchia</taxon>
        <taxon>Euthyneura</taxon>
        <taxon>Panpulmonata</taxon>
        <taxon>Sacoglossa</taxon>
        <taxon>Placobranchoidea</taxon>
        <taxon>Plakobranchidae</taxon>
        <taxon>Elysia</taxon>
    </lineage>
</organism>
<reference evidence="1" key="1">
    <citation type="journal article" date="2023" name="G3 (Bethesda)">
        <title>A reference genome for the long-term kleptoplast-retaining sea slug Elysia crispata morphotype clarki.</title>
        <authorList>
            <person name="Eastman K.E."/>
            <person name="Pendleton A.L."/>
            <person name="Shaikh M.A."/>
            <person name="Suttiyut T."/>
            <person name="Ogas R."/>
            <person name="Tomko P."/>
            <person name="Gavelis G."/>
            <person name="Widhalm J.R."/>
            <person name="Wisecaver J.H."/>
        </authorList>
    </citation>
    <scope>NUCLEOTIDE SEQUENCE</scope>
    <source>
        <strain evidence="1">ECLA1</strain>
    </source>
</reference>
<proteinExistence type="predicted"/>
<protein>
    <submittedName>
        <fullName evidence="1">Uncharacterized protein</fullName>
    </submittedName>
</protein>
<gene>
    <name evidence="1" type="ORF">RRG08_053147</name>
</gene>
<dbReference type="Proteomes" id="UP001283361">
    <property type="component" value="Unassembled WGS sequence"/>
</dbReference>
<accession>A0AAE1A8G8</accession>
<sequence>MKNAKFVRSINATIAHKYDDVCEQKDHGTQEYKKDWGNKDSICMKVSADLQKVILLPKIDQFKVCVFTHLLVVVPKLVKIGKAQQLCGTRLVEAEKMRAVHLRLKNS</sequence>
<keyword evidence="2" id="KW-1185">Reference proteome</keyword>
<evidence type="ECO:0000313" key="1">
    <source>
        <dbReference type="EMBL" id="KAK3783230.1"/>
    </source>
</evidence>
<comment type="caution">
    <text evidence="1">The sequence shown here is derived from an EMBL/GenBank/DDBJ whole genome shotgun (WGS) entry which is preliminary data.</text>
</comment>
<dbReference type="EMBL" id="JAWDGP010002434">
    <property type="protein sequence ID" value="KAK3783230.1"/>
    <property type="molecule type" value="Genomic_DNA"/>
</dbReference>